<dbReference type="EMBL" id="FNCN01000018">
    <property type="protein sequence ID" value="SDH57010.1"/>
    <property type="molecule type" value="Genomic_DNA"/>
</dbReference>
<organism evidence="5 6">
    <name type="scientific">Sinosporangium album</name>
    <dbReference type="NCBI Taxonomy" id="504805"/>
    <lineage>
        <taxon>Bacteria</taxon>
        <taxon>Bacillati</taxon>
        <taxon>Actinomycetota</taxon>
        <taxon>Actinomycetes</taxon>
        <taxon>Streptosporangiales</taxon>
        <taxon>Streptosporangiaceae</taxon>
        <taxon>Sinosporangium</taxon>
    </lineage>
</organism>
<keyword evidence="1" id="KW-0813">Transport</keyword>
<evidence type="ECO:0000256" key="2">
    <source>
        <dbReference type="ARBA" id="ARBA00022741"/>
    </source>
</evidence>
<keyword evidence="6" id="KW-1185">Reference proteome</keyword>
<dbReference type="STRING" id="504805.SAMN05421505_11850"/>
<evidence type="ECO:0000256" key="3">
    <source>
        <dbReference type="ARBA" id="ARBA00022840"/>
    </source>
</evidence>
<dbReference type="InterPro" id="IPR003439">
    <property type="entry name" value="ABC_transporter-like_ATP-bd"/>
</dbReference>
<dbReference type="InterPro" id="IPR051782">
    <property type="entry name" value="ABC_Transporter_VariousFunc"/>
</dbReference>
<protein>
    <submittedName>
        <fullName evidence="5">ABC-2 type transport system ATP-binding protein</fullName>
    </submittedName>
</protein>
<dbReference type="InterPro" id="IPR027417">
    <property type="entry name" value="P-loop_NTPase"/>
</dbReference>
<dbReference type="RefSeq" id="WP_093171823.1">
    <property type="nucleotide sequence ID" value="NZ_FNCN01000018.1"/>
</dbReference>
<dbReference type="PANTHER" id="PTHR42939:SF1">
    <property type="entry name" value="ABC TRANSPORTER ATP-BINDING PROTEIN ALBC-RELATED"/>
    <property type="match status" value="1"/>
</dbReference>
<sequence length="251" mass="26850">MTPAIDIRGLTKQYKDVRAVDDVTFSVAPGEVFGFVGHNGAGKTTTIQMLLGLLRPTAGSARVLGRDVVADSLAVRRISGFLPASYALPRDMTPVTFLAYVASMFGLSGKPVRNKIDELLTMFDLGKVAKKKLGGFSSGMTQKVGLAQALINDPQVLFLDEPSTALDPIGRADLMRHLATLARDKGVTVLFSTHILSDIEDASQRVAILHHGRLLAAGDLAELKAAHGTPRMDDLYLTLVRGAMAREGITP</sequence>
<dbReference type="PROSITE" id="PS50893">
    <property type="entry name" value="ABC_TRANSPORTER_2"/>
    <property type="match status" value="1"/>
</dbReference>
<evidence type="ECO:0000256" key="1">
    <source>
        <dbReference type="ARBA" id="ARBA00022448"/>
    </source>
</evidence>
<evidence type="ECO:0000313" key="6">
    <source>
        <dbReference type="Proteomes" id="UP000198923"/>
    </source>
</evidence>
<dbReference type="Proteomes" id="UP000198923">
    <property type="component" value="Unassembled WGS sequence"/>
</dbReference>
<dbReference type="SMART" id="SM00382">
    <property type="entry name" value="AAA"/>
    <property type="match status" value="1"/>
</dbReference>
<evidence type="ECO:0000313" key="5">
    <source>
        <dbReference type="EMBL" id="SDH57010.1"/>
    </source>
</evidence>
<dbReference type="Gene3D" id="3.40.50.300">
    <property type="entry name" value="P-loop containing nucleotide triphosphate hydrolases"/>
    <property type="match status" value="1"/>
</dbReference>
<dbReference type="PANTHER" id="PTHR42939">
    <property type="entry name" value="ABC TRANSPORTER ATP-BINDING PROTEIN ALBC-RELATED"/>
    <property type="match status" value="1"/>
</dbReference>
<reference evidence="5 6" key="1">
    <citation type="submission" date="2016-10" db="EMBL/GenBank/DDBJ databases">
        <authorList>
            <person name="de Groot N.N."/>
        </authorList>
    </citation>
    <scope>NUCLEOTIDE SEQUENCE [LARGE SCALE GENOMIC DNA]</scope>
    <source>
        <strain evidence="5 6">CPCC 201354</strain>
    </source>
</reference>
<evidence type="ECO:0000259" key="4">
    <source>
        <dbReference type="PROSITE" id="PS50893"/>
    </source>
</evidence>
<keyword evidence="3 5" id="KW-0067">ATP-binding</keyword>
<dbReference type="AlphaFoldDB" id="A0A1G8DI32"/>
<dbReference type="GO" id="GO:0016887">
    <property type="term" value="F:ATP hydrolysis activity"/>
    <property type="evidence" value="ECO:0007669"/>
    <property type="project" value="InterPro"/>
</dbReference>
<dbReference type="OrthoDB" id="9804819at2"/>
<proteinExistence type="predicted"/>
<gene>
    <name evidence="5" type="ORF">SAMN05421505_11850</name>
</gene>
<keyword evidence="2" id="KW-0547">Nucleotide-binding</keyword>
<dbReference type="InterPro" id="IPR003593">
    <property type="entry name" value="AAA+_ATPase"/>
</dbReference>
<name>A0A1G8DI32_9ACTN</name>
<feature type="domain" description="ABC transporter" evidence="4">
    <location>
        <begin position="5"/>
        <end position="236"/>
    </location>
</feature>
<dbReference type="GO" id="GO:0005524">
    <property type="term" value="F:ATP binding"/>
    <property type="evidence" value="ECO:0007669"/>
    <property type="project" value="UniProtKB-KW"/>
</dbReference>
<accession>A0A1G8DI32</accession>
<dbReference type="SUPFAM" id="SSF52540">
    <property type="entry name" value="P-loop containing nucleoside triphosphate hydrolases"/>
    <property type="match status" value="1"/>
</dbReference>
<dbReference type="Pfam" id="PF00005">
    <property type="entry name" value="ABC_tran"/>
    <property type="match status" value="1"/>
</dbReference>